<reference evidence="8" key="1">
    <citation type="journal article" date="2014" name="Int. J. Syst. Evol. Microbiol.">
        <title>Complete genome sequence of Corynebacterium casei LMG S-19264T (=DSM 44701T), isolated from a smear-ripened cheese.</title>
        <authorList>
            <consortium name="US DOE Joint Genome Institute (JGI-PGF)"/>
            <person name="Walter F."/>
            <person name="Albersmeier A."/>
            <person name="Kalinowski J."/>
            <person name="Ruckert C."/>
        </authorList>
    </citation>
    <scope>NUCLEOTIDE SEQUENCE</scope>
    <source>
        <strain evidence="8">KCTC 42651</strain>
    </source>
</reference>
<dbReference type="Gene3D" id="3.30.300.30">
    <property type="match status" value="1"/>
</dbReference>
<dbReference type="InterPro" id="IPR025110">
    <property type="entry name" value="AMP-bd_C"/>
</dbReference>
<dbReference type="InterPro" id="IPR032387">
    <property type="entry name" value="ACAS_N"/>
</dbReference>
<dbReference type="EMBL" id="BMZS01000008">
    <property type="protein sequence ID" value="GHD56129.1"/>
    <property type="molecule type" value="Genomic_DNA"/>
</dbReference>
<proteinExistence type="inferred from homology"/>
<dbReference type="InterPro" id="IPR045851">
    <property type="entry name" value="AMP-bd_C_sf"/>
</dbReference>
<dbReference type="Pfam" id="PF16177">
    <property type="entry name" value="ACAS_N"/>
    <property type="match status" value="1"/>
</dbReference>
<dbReference type="Proteomes" id="UP000630353">
    <property type="component" value="Unassembled WGS sequence"/>
</dbReference>
<dbReference type="PANTHER" id="PTHR42921">
    <property type="entry name" value="ACETOACETYL-COA SYNTHETASE"/>
    <property type="match status" value="1"/>
</dbReference>
<dbReference type="InterPro" id="IPR000873">
    <property type="entry name" value="AMP-dep_synth/lig_dom"/>
</dbReference>
<dbReference type="Pfam" id="PF00501">
    <property type="entry name" value="AMP-binding"/>
    <property type="match status" value="1"/>
</dbReference>
<comment type="caution">
    <text evidence="8">The sequence shown here is derived from an EMBL/GenBank/DDBJ whole genome shotgun (WGS) entry which is preliminary data.</text>
</comment>
<comment type="similarity">
    <text evidence="1">Belongs to the ATP-dependent AMP-binding enzyme family.</text>
</comment>
<evidence type="ECO:0000259" key="6">
    <source>
        <dbReference type="Pfam" id="PF13193"/>
    </source>
</evidence>
<feature type="domain" description="AMP-binding enzyme C-terminal" evidence="6">
    <location>
        <begin position="549"/>
        <end position="619"/>
    </location>
</feature>
<keyword evidence="4" id="KW-0067">ATP-binding</keyword>
<keyword evidence="9" id="KW-1185">Reference proteome</keyword>
<evidence type="ECO:0000259" key="5">
    <source>
        <dbReference type="Pfam" id="PF00501"/>
    </source>
</evidence>
<dbReference type="NCBIfam" id="TIGR01217">
    <property type="entry name" value="ac_ac_CoA_syn"/>
    <property type="match status" value="1"/>
</dbReference>
<evidence type="ECO:0000256" key="2">
    <source>
        <dbReference type="ARBA" id="ARBA00022598"/>
    </source>
</evidence>
<evidence type="ECO:0000256" key="4">
    <source>
        <dbReference type="ARBA" id="ARBA00022840"/>
    </source>
</evidence>
<dbReference type="AlphaFoldDB" id="A0A919CS25"/>
<dbReference type="Gene3D" id="3.40.50.12780">
    <property type="entry name" value="N-terminal domain of ligase-like"/>
    <property type="match status" value="1"/>
</dbReference>
<dbReference type="SUPFAM" id="SSF56801">
    <property type="entry name" value="Acetyl-CoA synthetase-like"/>
    <property type="match status" value="1"/>
</dbReference>
<reference evidence="8" key="2">
    <citation type="submission" date="2020-09" db="EMBL/GenBank/DDBJ databases">
        <authorList>
            <person name="Sun Q."/>
            <person name="Kim S."/>
        </authorList>
    </citation>
    <scope>NUCLEOTIDE SEQUENCE</scope>
    <source>
        <strain evidence="8">KCTC 42651</strain>
    </source>
</reference>
<sequence length="657" mass="72034">MTDEAIKLWEPSEDRRRATQIAAFMDAVNARFHTEISDYDALWRWSVDNREDFWEQVWDFGGVIGDKGTGEGGARRLADGDAMPGAKFFPDARVNFAENLLRRDGDGDAMVFWGEDKVKRRLSWAEVRASVARLAAALKADGVGPGDRVAAYMPNMPETVVGMLAATSLGAVWSSCSPDFGIQGVLDRFGQIEPTVLIAVEGYYYAGKSLDIRDKVTAVAAQLPTVKRVVVVPYVNEAPDISGIEKATLWADYLGGGPVPDLEFTRMPFNDPLYIMFSSGTTGVPKCIVHGIGGTLLQHLKEHKLQTDVRPGDRAFYFTTCGWMMWNWLVSGLAAEATLLLYDGSPFHPDGNILFDYADAEGMTLFGTSAKYIDALNKGGMDPKSTHDLSTVRTMTSTGSPLVPEGFDYVYEHIKEDIQLASISGGTDIVSCFVLGNPIGPVWRGEIQKRGLGMAVEVWNEAGQAVVGEKGELVCTKAFPCMPIYFWNDPDGAKFRAAYFETWPGVWCHGDYVELTPRGGMVIYGRSDAVLNPGGVRIGTAEIYRQVEQLPEVLESLVIGQDWQGDVRVVLFVRLAEGVTLDDDLVAKIKQRIRTGATPRHVPAKVLAVGDIPRTKSGKIVELAVRNVVHGRPVKNVEALANPEALDEYRDRVELAG</sequence>
<accession>A0A919CS25</accession>
<dbReference type="NCBIfam" id="NF002937">
    <property type="entry name" value="PRK03584.1"/>
    <property type="match status" value="1"/>
</dbReference>
<organism evidence="8 9">
    <name type="scientific">Thalassobaculum fulvum</name>
    <dbReference type="NCBI Taxonomy" id="1633335"/>
    <lineage>
        <taxon>Bacteria</taxon>
        <taxon>Pseudomonadati</taxon>
        <taxon>Pseudomonadota</taxon>
        <taxon>Alphaproteobacteria</taxon>
        <taxon>Rhodospirillales</taxon>
        <taxon>Thalassobaculaceae</taxon>
        <taxon>Thalassobaculum</taxon>
    </lineage>
</organism>
<gene>
    <name evidence="8" type="ORF">GCM10017083_35880</name>
</gene>
<dbReference type="CDD" id="cd05943">
    <property type="entry name" value="AACS"/>
    <property type="match status" value="1"/>
</dbReference>
<evidence type="ECO:0000256" key="3">
    <source>
        <dbReference type="ARBA" id="ARBA00022741"/>
    </source>
</evidence>
<keyword evidence="3" id="KW-0547">Nucleotide-binding</keyword>
<dbReference type="InterPro" id="IPR020845">
    <property type="entry name" value="AMP-binding_CS"/>
</dbReference>
<keyword evidence="2 8" id="KW-0436">Ligase</keyword>
<dbReference type="PANTHER" id="PTHR42921:SF1">
    <property type="entry name" value="ACETOACETYL-COA SYNTHETASE"/>
    <property type="match status" value="1"/>
</dbReference>
<dbReference type="Pfam" id="PF13193">
    <property type="entry name" value="AMP-binding_C"/>
    <property type="match status" value="1"/>
</dbReference>
<name>A0A919CS25_9PROT</name>
<evidence type="ECO:0000313" key="8">
    <source>
        <dbReference type="EMBL" id="GHD56129.1"/>
    </source>
</evidence>
<evidence type="ECO:0000259" key="7">
    <source>
        <dbReference type="Pfam" id="PF16177"/>
    </source>
</evidence>
<feature type="domain" description="Acetyl-coenzyme A synthetase N-terminal" evidence="7">
    <location>
        <begin position="39"/>
        <end position="99"/>
    </location>
</feature>
<dbReference type="InterPro" id="IPR005914">
    <property type="entry name" value="Acac_CoA_synth"/>
</dbReference>
<evidence type="ECO:0000256" key="1">
    <source>
        <dbReference type="ARBA" id="ARBA00006432"/>
    </source>
</evidence>
<dbReference type="GO" id="GO:0030729">
    <property type="term" value="F:acetoacetate-CoA ligase activity"/>
    <property type="evidence" value="ECO:0007669"/>
    <property type="project" value="InterPro"/>
</dbReference>
<feature type="domain" description="AMP-dependent synthetase/ligase" evidence="5">
    <location>
        <begin position="103"/>
        <end position="477"/>
    </location>
</feature>
<dbReference type="InterPro" id="IPR042099">
    <property type="entry name" value="ANL_N_sf"/>
</dbReference>
<dbReference type="RefSeq" id="WP_189992138.1">
    <property type="nucleotide sequence ID" value="NZ_BMZS01000008.1"/>
</dbReference>
<dbReference type="GO" id="GO:0005524">
    <property type="term" value="F:ATP binding"/>
    <property type="evidence" value="ECO:0007669"/>
    <property type="project" value="UniProtKB-KW"/>
</dbReference>
<protein>
    <submittedName>
        <fullName evidence="8">Acetoacetate-CoA ligase</fullName>
    </submittedName>
</protein>
<evidence type="ECO:0000313" key="9">
    <source>
        <dbReference type="Proteomes" id="UP000630353"/>
    </source>
</evidence>
<dbReference type="PROSITE" id="PS00455">
    <property type="entry name" value="AMP_BINDING"/>
    <property type="match status" value="1"/>
</dbReference>
<dbReference type="GO" id="GO:0006629">
    <property type="term" value="P:lipid metabolic process"/>
    <property type="evidence" value="ECO:0007669"/>
    <property type="project" value="InterPro"/>
</dbReference>